<evidence type="ECO:0000256" key="2">
    <source>
        <dbReference type="ARBA" id="ARBA00022723"/>
    </source>
</evidence>
<evidence type="ECO:0000313" key="5">
    <source>
        <dbReference type="Proteomes" id="UP000775213"/>
    </source>
</evidence>
<gene>
    <name evidence="4" type="ORF">IEQ34_026515</name>
</gene>
<dbReference type="Gene3D" id="2.60.120.620">
    <property type="entry name" value="q2cbj1_9rhob like domain"/>
    <property type="match status" value="1"/>
</dbReference>
<proteinExistence type="predicted"/>
<reference evidence="4 5" key="1">
    <citation type="journal article" date="2021" name="Hortic Res">
        <title>Chromosome-scale assembly of the Dendrobium chrysotoxum genome enhances the understanding of orchid evolution.</title>
        <authorList>
            <person name="Zhang Y."/>
            <person name="Zhang G.Q."/>
            <person name="Zhang D."/>
            <person name="Liu X.D."/>
            <person name="Xu X.Y."/>
            <person name="Sun W.H."/>
            <person name="Yu X."/>
            <person name="Zhu X."/>
            <person name="Wang Z.W."/>
            <person name="Zhao X."/>
            <person name="Zhong W.Y."/>
            <person name="Chen H."/>
            <person name="Yin W.L."/>
            <person name="Huang T."/>
            <person name="Niu S.C."/>
            <person name="Liu Z.J."/>
        </authorList>
    </citation>
    <scope>NUCLEOTIDE SEQUENCE [LARGE SCALE GENOMIC DNA]</scope>
    <source>
        <strain evidence="4">Lindl</strain>
    </source>
</reference>
<dbReference type="PANTHER" id="PTHR20883">
    <property type="entry name" value="PHYTANOYL-COA DIOXYGENASE DOMAIN CONTAINING 1"/>
    <property type="match status" value="1"/>
</dbReference>
<comment type="caution">
    <text evidence="4">The sequence shown here is derived from an EMBL/GenBank/DDBJ whole genome shotgun (WGS) entry which is preliminary data.</text>
</comment>
<evidence type="ECO:0000256" key="3">
    <source>
        <dbReference type="ARBA" id="ARBA00023004"/>
    </source>
</evidence>
<dbReference type="PANTHER" id="PTHR20883:SF15">
    <property type="entry name" value="PHYTANOYL-COA DIOXYGENASE DOMAIN-CONTAINING PROTEIN 1"/>
    <property type="match status" value="1"/>
</dbReference>
<keyword evidence="3" id="KW-0408">Iron</keyword>
<evidence type="ECO:0000256" key="1">
    <source>
        <dbReference type="ARBA" id="ARBA00001962"/>
    </source>
</evidence>
<organism evidence="4 5">
    <name type="scientific">Dendrobium chrysotoxum</name>
    <name type="common">Orchid</name>
    <dbReference type="NCBI Taxonomy" id="161865"/>
    <lineage>
        <taxon>Eukaryota</taxon>
        <taxon>Viridiplantae</taxon>
        <taxon>Streptophyta</taxon>
        <taxon>Embryophyta</taxon>
        <taxon>Tracheophyta</taxon>
        <taxon>Spermatophyta</taxon>
        <taxon>Magnoliopsida</taxon>
        <taxon>Liliopsida</taxon>
        <taxon>Asparagales</taxon>
        <taxon>Orchidaceae</taxon>
        <taxon>Epidendroideae</taxon>
        <taxon>Malaxideae</taxon>
        <taxon>Dendrobiinae</taxon>
        <taxon>Dendrobium</taxon>
    </lineage>
</organism>
<dbReference type="Pfam" id="PF05721">
    <property type="entry name" value="PhyH"/>
    <property type="match status" value="1"/>
</dbReference>
<dbReference type="GO" id="GO:0048244">
    <property type="term" value="F:phytanoyl-CoA dioxygenase activity"/>
    <property type="evidence" value="ECO:0007669"/>
    <property type="project" value="TreeGrafter"/>
</dbReference>
<dbReference type="EMBL" id="JAGFBR010000760">
    <property type="protein sequence ID" value="KAH0435892.1"/>
    <property type="molecule type" value="Genomic_DNA"/>
</dbReference>
<name>A0AAV7FIL5_DENCH</name>
<dbReference type="SUPFAM" id="SSF51197">
    <property type="entry name" value="Clavaminate synthase-like"/>
    <property type="match status" value="1"/>
</dbReference>
<protein>
    <recommendedName>
        <fullName evidence="6">Phytanoyl-CoA dioxygenase</fullName>
    </recommendedName>
</protein>
<dbReference type="AlphaFoldDB" id="A0AAV7FIL5"/>
<keyword evidence="5" id="KW-1185">Reference proteome</keyword>
<keyword evidence="2" id="KW-0479">Metal-binding</keyword>
<comment type="cofactor">
    <cofactor evidence="1">
        <name>Fe cation</name>
        <dbReference type="ChEBI" id="CHEBI:24875"/>
    </cofactor>
</comment>
<evidence type="ECO:0000313" key="4">
    <source>
        <dbReference type="EMBL" id="KAH0435892.1"/>
    </source>
</evidence>
<dbReference type="GO" id="GO:0046872">
    <property type="term" value="F:metal ion binding"/>
    <property type="evidence" value="ECO:0007669"/>
    <property type="project" value="UniProtKB-KW"/>
</dbReference>
<dbReference type="InterPro" id="IPR008775">
    <property type="entry name" value="Phytyl_CoA_dOase-like"/>
</dbReference>
<dbReference type="Proteomes" id="UP000775213">
    <property type="component" value="Unassembled WGS sequence"/>
</dbReference>
<accession>A0AAV7FIL5</accession>
<evidence type="ECO:0008006" key="6">
    <source>
        <dbReference type="Google" id="ProtNLM"/>
    </source>
</evidence>
<sequence length="345" mass="38823">MGIIGNLSKEQLSSFNSNGFLVIESFYTLEEILEIRSRMVELLDGFDASSSASIFSTKNQQKLTDDYFFESAEKVSFFFEEKAFGDDGTLRQPKELSINKVGHALHEIDPIFKRFSSSEKISSIFCSLGYKRPVVIQSMYIFKQPGIGGEVVPHQDNSFLYTEPPSCTGLWLALEDATIINGCLWAIPGSHKNGLVRRFIRDDNGVHFDHCSPFYDQKEFVPLEVKEGTLIVIHGDLIHQSFENKSTTSRHALSLHVVDTDGHKWAKNNWCCELMIKGSEGKQLQNLSTFLDSNILIKTGHPVSSNFSTLSLKTGSKIEPPVHFIKEMVDRSEITGMDRAARIEN</sequence>